<sequence length="80" mass="8793">MKQLALLLLLIQVTRGRPCDGSGGSAALKLAIRDLLEKWEDTYVSPSPQSNQTYQSLPRSCKQIKATHIRAVGECRGDIP</sequence>
<evidence type="ECO:0000313" key="3">
    <source>
        <dbReference type="Proteomes" id="UP000297703"/>
    </source>
</evidence>
<name>A0A4D9DLB0_9SAUR</name>
<accession>A0A4D9DLB0</accession>
<keyword evidence="3" id="KW-1185">Reference proteome</keyword>
<reference evidence="2 3" key="2">
    <citation type="submission" date="2019-04" db="EMBL/GenBank/DDBJ databases">
        <title>The genome sequence of big-headed turtle.</title>
        <authorList>
            <person name="Gong S."/>
        </authorList>
    </citation>
    <scope>NUCLEOTIDE SEQUENCE [LARGE SCALE GENOMIC DNA]</scope>
    <source>
        <strain evidence="2">DO16091913</strain>
        <tissue evidence="2">Muscle</tissue>
    </source>
</reference>
<dbReference type="EMBL" id="QXTE01000412">
    <property type="protein sequence ID" value="TFJ98255.1"/>
    <property type="molecule type" value="Genomic_DNA"/>
</dbReference>
<reference evidence="2 3" key="1">
    <citation type="submission" date="2019-04" db="EMBL/GenBank/DDBJ databases">
        <title>Draft genome of the big-headed turtle Platysternon megacephalum.</title>
        <authorList>
            <person name="Gong S."/>
        </authorList>
    </citation>
    <scope>NUCLEOTIDE SEQUENCE [LARGE SCALE GENOMIC DNA]</scope>
    <source>
        <strain evidence="2">DO16091913</strain>
        <tissue evidence="2">Muscle</tissue>
    </source>
</reference>
<keyword evidence="1" id="KW-0732">Signal</keyword>
<evidence type="ECO:0000256" key="1">
    <source>
        <dbReference type="SAM" id="SignalP"/>
    </source>
</evidence>
<keyword evidence="2" id="KW-0675">Receptor</keyword>
<feature type="chain" id="PRO_5020029021" evidence="1">
    <location>
        <begin position="17"/>
        <end position="80"/>
    </location>
</feature>
<organism evidence="2 3">
    <name type="scientific">Platysternon megacephalum</name>
    <name type="common">big-headed turtle</name>
    <dbReference type="NCBI Taxonomy" id="55544"/>
    <lineage>
        <taxon>Eukaryota</taxon>
        <taxon>Metazoa</taxon>
        <taxon>Chordata</taxon>
        <taxon>Craniata</taxon>
        <taxon>Vertebrata</taxon>
        <taxon>Euteleostomi</taxon>
        <taxon>Archelosauria</taxon>
        <taxon>Testudinata</taxon>
        <taxon>Testudines</taxon>
        <taxon>Cryptodira</taxon>
        <taxon>Durocryptodira</taxon>
        <taxon>Testudinoidea</taxon>
        <taxon>Platysternidae</taxon>
        <taxon>Platysternon</taxon>
    </lineage>
</organism>
<proteinExistence type="predicted"/>
<evidence type="ECO:0000313" key="2">
    <source>
        <dbReference type="EMBL" id="TFJ98255.1"/>
    </source>
</evidence>
<protein>
    <submittedName>
        <fullName evidence="2">Interleukin-36 receptor antagonist protein-like</fullName>
    </submittedName>
</protein>
<gene>
    <name evidence="2" type="ORF">DR999_PMT19832</name>
</gene>
<dbReference type="AlphaFoldDB" id="A0A4D9DLB0"/>
<dbReference type="Proteomes" id="UP000297703">
    <property type="component" value="Unassembled WGS sequence"/>
</dbReference>
<comment type="caution">
    <text evidence="2">The sequence shown here is derived from an EMBL/GenBank/DDBJ whole genome shotgun (WGS) entry which is preliminary data.</text>
</comment>
<feature type="signal peptide" evidence="1">
    <location>
        <begin position="1"/>
        <end position="16"/>
    </location>
</feature>